<dbReference type="RefSeq" id="YP_009337857.1">
    <property type="nucleotide sequence ID" value="NC_033292.1"/>
</dbReference>
<dbReference type="EMBL" id="KX884452">
    <property type="protein sequence ID" value="APG78825.1"/>
    <property type="molecule type" value="Genomic_RNA"/>
</dbReference>
<protein>
    <submittedName>
        <fullName evidence="2">Putative glycoprotein</fullName>
    </submittedName>
</protein>
<dbReference type="KEGG" id="vg:30855532"/>
<feature type="transmembrane region" description="Helical" evidence="1">
    <location>
        <begin position="563"/>
        <end position="585"/>
    </location>
</feature>
<proteinExistence type="predicted"/>
<keyword evidence="1" id="KW-0472">Membrane</keyword>
<dbReference type="OrthoDB" id="10679at10239"/>
<name>A0A1L3KNE7_9VIRU</name>
<evidence type="ECO:0000313" key="3">
    <source>
        <dbReference type="Proteomes" id="UP000204621"/>
    </source>
</evidence>
<evidence type="ECO:0000313" key="2">
    <source>
        <dbReference type="EMBL" id="APG78825.1"/>
    </source>
</evidence>
<dbReference type="Pfam" id="PF24664">
    <property type="entry name" value="Monjiviricetes_fusion"/>
    <property type="match status" value="1"/>
</dbReference>
<dbReference type="Proteomes" id="UP000204621">
    <property type="component" value="Genome"/>
</dbReference>
<evidence type="ECO:0000256" key="1">
    <source>
        <dbReference type="SAM" id="Phobius"/>
    </source>
</evidence>
<dbReference type="GeneID" id="30855532"/>
<organism evidence="2 3">
    <name type="scientific">Wenling crustacean virus 14</name>
    <dbReference type="NCBI Taxonomy" id="1923483"/>
    <lineage>
        <taxon>Viruses</taxon>
        <taxon>Riboviria</taxon>
        <taxon>Orthornavirae</taxon>
        <taxon>Negarnaviricota</taxon>
        <taxon>Haploviricotina</taxon>
        <taxon>Monjiviricetes</taxon>
        <taxon>Jingchuvirales</taxon>
        <taxon>Chuviridae</taxon>
        <taxon>Chuvivirus</taxon>
        <taxon>Chuvivirus brunnichi</taxon>
    </lineage>
</organism>
<reference evidence="2 3" key="1">
    <citation type="journal article" date="2016" name="Nature">
        <title>Redefining the invertebrate RNA virosphere.</title>
        <authorList>
            <person name="Shi M."/>
            <person name="Lin X.D."/>
            <person name="Tian J.H."/>
            <person name="Chen L.J."/>
            <person name="Chen X."/>
            <person name="Li C.X."/>
            <person name="Qin X.C."/>
            <person name="Li J."/>
            <person name="Cao J.P."/>
            <person name="Eden J.S."/>
            <person name="Buchmann J."/>
            <person name="Wang W."/>
            <person name="Xu J."/>
            <person name="Holmes E.C."/>
            <person name="Zhang Y.Z."/>
        </authorList>
    </citation>
    <scope>NUCLEOTIDE SEQUENCE [LARGE SCALE GENOMIC DNA]</scope>
    <source>
        <strain evidence="2 3">WLJQ104130</strain>
    </source>
</reference>
<keyword evidence="1" id="KW-1133">Transmembrane helix</keyword>
<sequence length="677" mass="74698">MGACNLLALASSFLSLAVALPVTPPHHAADTQPPLVGYDCLADDVVMTTISLLDSPQCPDFLSQTSTPVSFEAQIIQPKDTLTAHTKMCMVEYSRNIYHCGMHSHISLVHNGHTSGQIDLTPSKCLDTHRTYLYDHYGHKLLLNGPDTVTHGTVTLAGYVSESGSCSGSSFSVGGTSYTDVVVLDEIVVTIKEVDAVVNTDTGKINLPNGVVCAVGGPSCYHPIYGLSVVEDVDMSDCRASAYEVIYEGSVDQYTVLSTTGGSEKYVTVELPNTVFALRKGKRVNVCRENAFVTEHPKIFIIPKQEWGYKFDKLASGSSSVHLVPYINSKVQFLDLKVGQSIVKAKAELMSNICENSKRIVENRLMLAKLFPHQVASLHYNEPGYMGRVSGEALHIIKCKAVKVRGRPAEGCYQGIPVTYKNESWFLLPITRILSKTSVETTCTPRLPNLFRLGERWWSLDPQPRLAEDPLIMTVGPFAPRWDEPIVSPLGFGGLYPYQDLLAYEQALFSPVVADSGINNIMRKINGQNVSDRSFSSARIIGPEDVGGLQDSLVEHNWGPLKWLGKMVIEGATFIFFFILALLLMKLAIRLYKLWRVSGFGPWLLWSILSVFTETYTTVKILSNIKDLPCKKCHPCQCMPHSPCPDEGCEEQTTLYPNLPHQGLPDTDVHLTTTYTP</sequence>
<accession>A0A1L3KNE7</accession>
<keyword evidence="1" id="KW-0812">Transmembrane</keyword>
<keyword evidence="3" id="KW-1185">Reference proteome</keyword>